<evidence type="ECO:0000256" key="1">
    <source>
        <dbReference type="SAM" id="MobiDB-lite"/>
    </source>
</evidence>
<reference evidence="2" key="2">
    <citation type="submission" date="2023-06" db="EMBL/GenBank/DDBJ databases">
        <authorList>
            <consortium name="Lawrence Berkeley National Laboratory"/>
            <person name="Haridas S."/>
            <person name="Hensen N."/>
            <person name="Bonometti L."/>
            <person name="Westerberg I."/>
            <person name="Brannstrom I.O."/>
            <person name="Guillou S."/>
            <person name="Cros-Aarteil S."/>
            <person name="Calhoun S."/>
            <person name="Kuo A."/>
            <person name="Mondo S."/>
            <person name="Pangilinan J."/>
            <person name="Riley R."/>
            <person name="LaButti K."/>
            <person name="Andreopoulos B."/>
            <person name="Lipzen A."/>
            <person name="Chen C."/>
            <person name="Yanf M."/>
            <person name="Daum C."/>
            <person name="Ng V."/>
            <person name="Clum A."/>
            <person name="Steindorff A."/>
            <person name="Ohm R."/>
            <person name="Martin F."/>
            <person name="Silar P."/>
            <person name="Natvig D."/>
            <person name="Lalanne C."/>
            <person name="Gautier V."/>
            <person name="Ament-velasquez S.L."/>
            <person name="Kruys A."/>
            <person name="Hutchinson M.I."/>
            <person name="Powell A.J."/>
            <person name="Barry K."/>
            <person name="Miller A.N."/>
            <person name="Grigoriev I.V."/>
            <person name="Debuchy R."/>
            <person name="Gladieux P."/>
            <person name="Thoren M.H."/>
            <person name="Johannesson H."/>
        </authorList>
    </citation>
    <scope>NUCLEOTIDE SEQUENCE</scope>
    <source>
        <strain evidence="2">CBS 232.78</strain>
    </source>
</reference>
<comment type="caution">
    <text evidence="2">The sequence shown here is derived from an EMBL/GenBank/DDBJ whole genome shotgun (WGS) entry which is preliminary data.</text>
</comment>
<evidence type="ECO:0000313" key="3">
    <source>
        <dbReference type="Proteomes" id="UP001285441"/>
    </source>
</evidence>
<dbReference type="Proteomes" id="UP001285441">
    <property type="component" value="Unassembled WGS sequence"/>
</dbReference>
<sequence length="127" mass="13705">MVCEPNPIKLKVGDTLALLLFDATRRGGLGIDHLNILVQGHTPPKSLSSPRETSSPVLAKSLGLDIPNVIHVINYGLRNVAAARGLGIPNVTHVINYDRPPRRPPPLRRLSTPSTPTKPGILLPRLP</sequence>
<name>A0AAE0NR46_9PEZI</name>
<keyword evidence="3" id="KW-1185">Reference proteome</keyword>
<feature type="compositionally biased region" description="Low complexity" evidence="1">
    <location>
        <begin position="108"/>
        <end position="117"/>
    </location>
</feature>
<dbReference type="AlphaFoldDB" id="A0AAE0NR46"/>
<feature type="region of interest" description="Disordered" evidence="1">
    <location>
        <begin position="95"/>
        <end position="127"/>
    </location>
</feature>
<gene>
    <name evidence="2" type="ORF">B0H63DRAFT_523440</name>
</gene>
<dbReference type="EMBL" id="JAULSW010000004">
    <property type="protein sequence ID" value="KAK3386120.1"/>
    <property type="molecule type" value="Genomic_DNA"/>
</dbReference>
<evidence type="ECO:0000313" key="2">
    <source>
        <dbReference type="EMBL" id="KAK3386120.1"/>
    </source>
</evidence>
<reference evidence="2" key="1">
    <citation type="journal article" date="2023" name="Mol. Phylogenet. Evol.">
        <title>Genome-scale phylogeny and comparative genomics of the fungal order Sordariales.</title>
        <authorList>
            <person name="Hensen N."/>
            <person name="Bonometti L."/>
            <person name="Westerberg I."/>
            <person name="Brannstrom I.O."/>
            <person name="Guillou S."/>
            <person name="Cros-Aarteil S."/>
            <person name="Calhoun S."/>
            <person name="Haridas S."/>
            <person name="Kuo A."/>
            <person name="Mondo S."/>
            <person name="Pangilinan J."/>
            <person name="Riley R."/>
            <person name="LaButti K."/>
            <person name="Andreopoulos B."/>
            <person name="Lipzen A."/>
            <person name="Chen C."/>
            <person name="Yan M."/>
            <person name="Daum C."/>
            <person name="Ng V."/>
            <person name="Clum A."/>
            <person name="Steindorff A."/>
            <person name="Ohm R.A."/>
            <person name="Martin F."/>
            <person name="Silar P."/>
            <person name="Natvig D.O."/>
            <person name="Lalanne C."/>
            <person name="Gautier V."/>
            <person name="Ament-Velasquez S.L."/>
            <person name="Kruys A."/>
            <person name="Hutchinson M.I."/>
            <person name="Powell A.J."/>
            <person name="Barry K."/>
            <person name="Miller A.N."/>
            <person name="Grigoriev I.V."/>
            <person name="Debuchy R."/>
            <person name="Gladieux P."/>
            <person name="Hiltunen Thoren M."/>
            <person name="Johannesson H."/>
        </authorList>
    </citation>
    <scope>NUCLEOTIDE SEQUENCE</scope>
    <source>
        <strain evidence="2">CBS 232.78</strain>
    </source>
</reference>
<protein>
    <submittedName>
        <fullName evidence="2">Uncharacterized protein</fullName>
    </submittedName>
</protein>
<accession>A0AAE0NR46</accession>
<proteinExistence type="predicted"/>
<organism evidence="2 3">
    <name type="scientific">Podospora didyma</name>
    <dbReference type="NCBI Taxonomy" id="330526"/>
    <lineage>
        <taxon>Eukaryota</taxon>
        <taxon>Fungi</taxon>
        <taxon>Dikarya</taxon>
        <taxon>Ascomycota</taxon>
        <taxon>Pezizomycotina</taxon>
        <taxon>Sordariomycetes</taxon>
        <taxon>Sordariomycetidae</taxon>
        <taxon>Sordariales</taxon>
        <taxon>Podosporaceae</taxon>
        <taxon>Podospora</taxon>
    </lineage>
</organism>